<keyword evidence="5" id="KW-0969">Cilium</keyword>
<evidence type="ECO:0000256" key="2">
    <source>
        <dbReference type="ARBA" id="ARBA00010841"/>
    </source>
</evidence>
<dbReference type="PANTHER" id="PTHR31954">
    <property type="entry name" value="CILIA- AND FLAGELLA-ASSOCIATED PROTEIN 157"/>
    <property type="match status" value="1"/>
</dbReference>
<dbReference type="GO" id="GO:0007288">
    <property type="term" value="P:sperm axoneme assembly"/>
    <property type="evidence" value="ECO:0007669"/>
    <property type="project" value="TreeGrafter"/>
</dbReference>
<evidence type="ECO:0000256" key="1">
    <source>
        <dbReference type="ARBA" id="ARBA00004138"/>
    </source>
</evidence>
<keyword evidence="10" id="KW-1185">Reference proteome</keyword>
<dbReference type="InterPro" id="IPR038844">
    <property type="entry name" value="CFAP157"/>
</dbReference>
<evidence type="ECO:0000256" key="5">
    <source>
        <dbReference type="ARBA" id="ARBA00023069"/>
    </source>
</evidence>
<feature type="compositionally biased region" description="Basic and acidic residues" evidence="8">
    <location>
        <begin position="531"/>
        <end position="543"/>
    </location>
</feature>
<evidence type="ECO:0000256" key="4">
    <source>
        <dbReference type="ARBA" id="ARBA00023054"/>
    </source>
</evidence>
<sequence>MAPRKKGAGGGGKKEDAAKEAADGKAEQPLAEHSREFYLLQIRDLEKRLARYQRKWDELQVNETLFRVEYDQMANDNKEIVAFLKKTLNQRVDEIADLNDQLVSLQQAKESEKDAFEAQLAQVRHEFQETKDQLTSENMLLSGKLAALEEFRIQKDELMGKFAALEEQLKKQEEDHKEYIYNLERKAVLDKDRLKKEMMQRVNVVAAEFRKVSNSQMAETTKRTIRENVAINVQLAKMSDRSYDLIQENDMLKEAQAEMQKQLEMLEHNEKQMAKNSLSNQKMIWMLTNKCKEQQVLVDEYKQQKEAMQQLKEAHEMLQKENQALRQELKELKEEVRRKMVAGQSQAKLLEEEQKLRKNAERILNQAVQALKDLLQERPSDEEDGDFDVTFQLRHQEMLRSLLGLLMRATTAGPAPQELVFGPQKTANREHGLESTAESQLHSPPSLKTSPVISHHLLVQRGQGAQLFHSMSKTGLLSKTTRIGTVRTYTRATQVTGARASRAWERLAAGQGNPGRLESESPREGWVGSAERLRTEASAKTDSHPYPCS</sequence>
<evidence type="ECO:0000256" key="8">
    <source>
        <dbReference type="SAM" id="MobiDB-lite"/>
    </source>
</evidence>
<dbReference type="Proteomes" id="UP000827986">
    <property type="component" value="Unassembled WGS sequence"/>
</dbReference>
<keyword evidence="6" id="KW-0966">Cell projection</keyword>
<evidence type="ECO:0000313" key="10">
    <source>
        <dbReference type="Proteomes" id="UP000827986"/>
    </source>
</evidence>
<feature type="compositionally biased region" description="Basic and acidic residues" evidence="8">
    <location>
        <begin position="12"/>
        <end position="29"/>
    </location>
</feature>
<protein>
    <recommendedName>
        <fullName evidence="3">Cilia- and flagella-associated protein 157</fullName>
    </recommendedName>
</protein>
<gene>
    <name evidence="9" type="ORF">KIL84_021790</name>
</gene>
<comment type="similarity">
    <text evidence="2">Belongs to the CFAP157 family.</text>
</comment>
<feature type="region of interest" description="Disordered" evidence="8">
    <location>
        <begin position="428"/>
        <end position="447"/>
    </location>
</feature>
<dbReference type="PANTHER" id="PTHR31954:SF1">
    <property type="entry name" value="CILIA- AND FLAGELLA-ASSOCIATED PROTEIN 157"/>
    <property type="match status" value="1"/>
</dbReference>
<feature type="coiled-coil region" evidence="7">
    <location>
        <begin position="35"/>
        <end position="182"/>
    </location>
</feature>
<dbReference type="GO" id="GO:0036064">
    <property type="term" value="C:ciliary basal body"/>
    <property type="evidence" value="ECO:0007669"/>
    <property type="project" value="TreeGrafter"/>
</dbReference>
<organism evidence="9 10">
    <name type="scientific">Mauremys mutica</name>
    <name type="common">yellowpond turtle</name>
    <dbReference type="NCBI Taxonomy" id="74926"/>
    <lineage>
        <taxon>Eukaryota</taxon>
        <taxon>Metazoa</taxon>
        <taxon>Chordata</taxon>
        <taxon>Craniata</taxon>
        <taxon>Vertebrata</taxon>
        <taxon>Euteleostomi</taxon>
        <taxon>Archelosauria</taxon>
        <taxon>Testudinata</taxon>
        <taxon>Testudines</taxon>
        <taxon>Cryptodira</taxon>
        <taxon>Durocryptodira</taxon>
        <taxon>Testudinoidea</taxon>
        <taxon>Geoemydidae</taxon>
        <taxon>Geoemydinae</taxon>
        <taxon>Mauremys</taxon>
    </lineage>
</organism>
<dbReference type="EMBL" id="JAHDVG010000472">
    <property type="protein sequence ID" value="KAH1179207.1"/>
    <property type="molecule type" value="Genomic_DNA"/>
</dbReference>
<keyword evidence="4 7" id="KW-0175">Coiled coil</keyword>
<comment type="caution">
    <text evidence="9">The sequence shown here is derived from an EMBL/GenBank/DDBJ whole genome shotgun (WGS) entry which is preliminary data.</text>
</comment>
<feature type="coiled-coil region" evidence="7">
    <location>
        <begin position="245"/>
        <end position="377"/>
    </location>
</feature>
<reference evidence="9" key="1">
    <citation type="submission" date="2021-09" db="EMBL/GenBank/DDBJ databases">
        <title>The genome of Mauremys mutica provides insights into the evolution of semi-aquatic lifestyle.</title>
        <authorList>
            <person name="Gong S."/>
            <person name="Gao Y."/>
        </authorList>
    </citation>
    <scope>NUCLEOTIDE SEQUENCE</scope>
    <source>
        <strain evidence="9">MM-2020</strain>
        <tissue evidence="9">Muscle</tissue>
    </source>
</reference>
<name>A0A9D3XGG1_9SAUR</name>
<accession>A0A9D3XGG1</accession>
<dbReference type="GO" id="GO:0008017">
    <property type="term" value="F:microtubule binding"/>
    <property type="evidence" value="ECO:0007669"/>
    <property type="project" value="TreeGrafter"/>
</dbReference>
<feature type="region of interest" description="Disordered" evidence="8">
    <location>
        <begin position="509"/>
        <end position="549"/>
    </location>
</feature>
<evidence type="ECO:0000256" key="6">
    <source>
        <dbReference type="ARBA" id="ARBA00023273"/>
    </source>
</evidence>
<evidence type="ECO:0000256" key="3">
    <source>
        <dbReference type="ARBA" id="ARBA00014087"/>
    </source>
</evidence>
<evidence type="ECO:0000313" key="9">
    <source>
        <dbReference type="EMBL" id="KAH1179207.1"/>
    </source>
</evidence>
<comment type="subcellular location">
    <subcellularLocation>
        <location evidence="1">Cell projection</location>
        <location evidence="1">Cilium</location>
    </subcellularLocation>
</comment>
<dbReference type="AlphaFoldDB" id="A0A9D3XGG1"/>
<evidence type="ECO:0000256" key="7">
    <source>
        <dbReference type="SAM" id="Coils"/>
    </source>
</evidence>
<feature type="region of interest" description="Disordered" evidence="8">
    <location>
        <begin position="1"/>
        <end position="29"/>
    </location>
</feature>
<proteinExistence type="inferred from homology"/>
<feature type="compositionally biased region" description="Polar residues" evidence="8">
    <location>
        <begin position="436"/>
        <end position="447"/>
    </location>
</feature>